<feature type="compositionally biased region" description="Low complexity" evidence="1">
    <location>
        <begin position="302"/>
        <end position="318"/>
    </location>
</feature>
<accession>A0A380BSG3</accession>
<feature type="compositionally biased region" description="Low complexity" evidence="1">
    <location>
        <begin position="440"/>
        <end position="450"/>
    </location>
</feature>
<feature type="compositionally biased region" description="Basic and acidic residues" evidence="1">
    <location>
        <begin position="236"/>
        <end position="275"/>
    </location>
</feature>
<gene>
    <name evidence="3" type="ORF">NCTC11388_01541</name>
</gene>
<dbReference type="EMBL" id="UGYW01000002">
    <property type="protein sequence ID" value="SUJ05256.1"/>
    <property type="molecule type" value="Genomic_DNA"/>
</dbReference>
<dbReference type="AlphaFoldDB" id="A0A380BSG3"/>
<organism evidence="3 4">
    <name type="scientific">Sphingobacterium spiritivorum</name>
    <name type="common">Flavobacterium spiritivorum</name>
    <dbReference type="NCBI Taxonomy" id="258"/>
    <lineage>
        <taxon>Bacteria</taxon>
        <taxon>Pseudomonadati</taxon>
        <taxon>Bacteroidota</taxon>
        <taxon>Sphingobacteriia</taxon>
        <taxon>Sphingobacteriales</taxon>
        <taxon>Sphingobacteriaceae</taxon>
        <taxon>Sphingobacterium</taxon>
    </lineage>
</organism>
<feature type="compositionally biased region" description="Basic and acidic residues" evidence="1">
    <location>
        <begin position="319"/>
        <end position="328"/>
    </location>
</feature>
<feature type="compositionally biased region" description="Polar residues" evidence="1">
    <location>
        <begin position="383"/>
        <end position="399"/>
    </location>
</feature>
<evidence type="ECO:0000256" key="1">
    <source>
        <dbReference type="SAM" id="MobiDB-lite"/>
    </source>
</evidence>
<reference evidence="3 4" key="1">
    <citation type="submission" date="2018-06" db="EMBL/GenBank/DDBJ databases">
        <authorList>
            <consortium name="Pathogen Informatics"/>
            <person name="Doyle S."/>
        </authorList>
    </citation>
    <scope>NUCLEOTIDE SEQUENCE [LARGE SCALE GENOMIC DNA]</scope>
    <source>
        <strain evidence="3 4">NCTC11388</strain>
    </source>
</reference>
<feature type="chain" id="PRO_5016690893" evidence="2">
    <location>
        <begin position="29"/>
        <end position="450"/>
    </location>
</feature>
<keyword evidence="2" id="KW-0732">Signal</keyword>
<feature type="region of interest" description="Disordered" evidence="1">
    <location>
        <begin position="194"/>
        <end position="450"/>
    </location>
</feature>
<dbReference type="RefSeq" id="WP_115169705.1">
    <property type="nucleotide sequence ID" value="NZ_UGYW01000002.1"/>
</dbReference>
<dbReference type="Pfam" id="PF20245">
    <property type="entry name" value="DUF6600"/>
    <property type="match status" value="1"/>
</dbReference>
<dbReference type="InterPro" id="IPR046535">
    <property type="entry name" value="DUF6600"/>
</dbReference>
<feature type="signal peptide" evidence="2">
    <location>
        <begin position="1"/>
        <end position="28"/>
    </location>
</feature>
<feature type="compositionally biased region" description="Polar residues" evidence="1">
    <location>
        <begin position="413"/>
        <end position="430"/>
    </location>
</feature>
<evidence type="ECO:0000313" key="4">
    <source>
        <dbReference type="Proteomes" id="UP000254893"/>
    </source>
</evidence>
<dbReference type="Proteomes" id="UP000254893">
    <property type="component" value="Unassembled WGS sequence"/>
</dbReference>
<feature type="compositionally biased region" description="Basic and acidic residues" evidence="1">
    <location>
        <begin position="282"/>
        <end position="296"/>
    </location>
</feature>
<protein>
    <submittedName>
        <fullName evidence="3">Uncharacterized protein</fullName>
    </submittedName>
</protein>
<sequence>MKGLKKSTLFIMTIFGLISLFSISAASAQVRGGVSLDLFYDELSPYGNWDDDPTYGEVWYPDAGRDFRPYSSNGYWAMTEYGNTWVSDYPWGWAPFHYGRWVYSNYRGWGWIPGYEWGPAWVDWRSGNGYYGWAPMMPSVNVNINIGIGNLWVFLPSRYIFDRHFHNHYVHDYGRVYNRTTIVHNTYVVNNNHYYGGPSRRDMERSSGRSITVRNMRTSDRPGRSSADSRSVSIYRPDRGNSRSSDRQVSRDSRESNRSNTDVDRSRNAGDRSRNTDISSNRTDRSSRTLYIDKEGNATLQNGNNSRSRSNDNNGNTNRAERSREVQRNNDVQTSRPSERQAENRQDRSRQRDASTVEQNRVERQPRSSRGQSNENMQRRESAPQNRPSIERGNSQPQMENRGRSRSAERAPQYQQASTRASEQRVSTPAPNRAERGTASSGSSRSSRGR</sequence>
<evidence type="ECO:0000313" key="3">
    <source>
        <dbReference type="EMBL" id="SUJ05256.1"/>
    </source>
</evidence>
<name>A0A380BSG3_SPHSI</name>
<evidence type="ECO:0000256" key="2">
    <source>
        <dbReference type="SAM" id="SignalP"/>
    </source>
</evidence>
<feature type="compositionally biased region" description="Basic and acidic residues" evidence="1">
    <location>
        <begin position="337"/>
        <end position="366"/>
    </location>
</feature>
<proteinExistence type="predicted"/>